<evidence type="ECO:0000313" key="5">
    <source>
        <dbReference type="Proteomes" id="UP000307000"/>
    </source>
</evidence>
<evidence type="ECO:0000256" key="1">
    <source>
        <dbReference type="PROSITE-ProRule" id="PRU00285"/>
    </source>
</evidence>
<feature type="domain" description="SHSP" evidence="3">
    <location>
        <begin position="24"/>
        <end position="135"/>
    </location>
</feature>
<reference evidence="4 5" key="1">
    <citation type="submission" date="2018-12" db="EMBL/GenBank/DDBJ databases">
        <title>Complete Genome Sequence of Glutamicibacter creatinolyticus strain LGCM259,isolated from an abscess of a 12-year-old mare in Italy.</title>
        <authorList>
            <person name="Santos R.G."/>
            <person name="Silva A.L."/>
            <person name="Seyffert N."/>
            <person name="Castro T.L.P."/>
            <person name="Attili A.R."/>
            <person name="Rifici C."/>
            <person name="Mazzullo G."/>
            <person name="Brenig B."/>
            <person name="Venanzi F."/>
            <person name="Azevedo V."/>
        </authorList>
    </citation>
    <scope>NUCLEOTIDE SEQUENCE [LARGE SCALE GENOMIC DNA]</scope>
    <source>
        <strain evidence="4 5">LGCM 259</strain>
    </source>
</reference>
<sequence>MLLDNDVFREFDRMVKQAFNGSPGFDRAHLMPMDAWKDEQGFHAELEIPGIDPDAVELSVERNVLKIRATRPEQATDDQLLVRERAWGAFGRDLILSDHLDVDNIHAHYEDGLLRLDIPITEKSKPKRIAITKGNRSKELTS</sequence>
<dbReference type="SUPFAM" id="SSF49764">
    <property type="entry name" value="HSP20-like chaperones"/>
    <property type="match status" value="1"/>
</dbReference>
<evidence type="ECO:0000313" key="4">
    <source>
        <dbReference type="EMBL" id="QCY48337.1"/>
    </source>
</evidence>
<dbReference type="Pfam" id="PF00011">
    <property type="entry name" value="HSP20"/>
    <property type="match status" value="1"/>
</dbReference>
<evidence type="ECO:0000259" key="3">
    <source>
        <dbReference type="PROSITE" id="PS01031"/>
    </source>
</evidence>
<proteinExistence type="inferred from homology"/>
<dbReference type="Gene3D" id="2.60.40.790">
    <property type="match status" value="1"/>
</dbReference>
<organism evidence="4 5">
    <name type="scientific">Glutamicibacter creatinolyticus</name>
    <dbReference type="NCBI Taxonomy" id="162496"/>
    <lineage>
        <taxon>Bacteria</taxon>
        <taxon>Bacillati</taxon>
        <taxon>Actinomycetota</taxon>
        <taxon>Actinomycetes</taxon>
        <taxon>Micrococcales</taxon>
        <taxon>Micrococcaceae</taxon>
        <taxon>Glutamicibacter</taxon>
    </lineage>
</organism>
<evidence type="ECO:0000256" key="2">
    <source>
        <dbReference type="RuleBase" id="RU003616"/>
    </source>
</evidence>
<dbReference type="PROSITE" id="PS01031">
    <property type="entry name" value="SHSP"/>
    <property type="match status" value="1"/>
</dbReference>
<dbReference type="RefSeq" id="WP_246049611.1">
    <property type="nucleotide sequence ID" value="NZ_BAAAGL010000010.1"/>
</dbReference>
<dbReference type="PANTHER" id="PTHR11527">
    <property type="entry name" value="HEAT-SHOCK PROTEIN 20 FAMILY MEMBER"/>
    <property type="match status" value="1"/>
</dbReference>
<dbReference type="EMBL" id="CP034412">
    <property type="protein sequence ID" value="QCY48337.1"/>
    <property type="molecule type" value="Genomic_DNA"/>
</dbReference>
<dbReference type="CDD" id="cd06464">
    <property type="entry name" value="ACD_sHsps-like"/>
    <property type="match status" value="1"/>
</dbReference>
<dbReference type="AlphaFoldDB" id="A0A5B7WWQ7"/>
<protein>
    <submittedName>
        <fullName evidence="4">Glucose-6-phosphate dehydrogenase</fullName>
    </submittedName>
</protein>
<dbReference type="KEGG" id="gcr:GcLGCM259_2630"/>
<gene>
    <name evidence="4" type="ORF">GcLGCM259_2630</name>
</gene>
<dbReference type="Proteomes" id="UP000307000">
    <property type="component" value="Chromosome"/>
</dbReference>
<dbReference type="InterPro" id="IPR002068">
    <property type="entry name" value="A-crystallin/Hsp20_dom"/>
</dbReference>
<keyword evidence="5" id="KW-1185">Reference proteome</keyword>
<comment type="similarity">
    <text evidence="1 2">Belongs to the small heat shock protein (HSP20) family.</text>
</comment>
<name>A0A5B7WWQ7_9MICC</name>
<accession>A0A5B7WWQ7</accession>
<dbReference type="InterPro" id="IPR031107">
    <property type="entry name" value="Small_HSP"/>
</dbReference>
<dbReference type="InterPro" id="IPR008978">
    <property type="entry name" value="HSP20-like_chaperone"/>
</dbReference>